<feature type="domain" description="Elapor1-like galactose binding" evidence="2">
    <location>
        <begin position="29"/>
        <end position="178"/>
    </location>
</feature>
<dbReference type="Pfam" id="PF07699">
    <property type="entry name" value="Ephrin_rec_like"/>
    <property type="match status" value="1"/>
</dbReference>
<dbReference type="InterPro" id="IPR009030">
    <property type="entry name" value="Growth_fac_rcpt_cys_sf"/>
</dbReference>
<proteinExistence type="predicted"/>
<dbReference type="GO" id="GO:0005886">
    <property type="term" value="C:plasma membrane"/>
    <property type="evidence" value="ECO:0007669"/>
    <property type="project" value="TreeGrafter"/>
</dbReference>
<evidence type="ECO:0000313" key="4">
    <source>
        <dbReference type="Proteomes" id="UP000614027"/>
    </source>
</evidence>
<dbReference type="PANTHER" id="PTHR22727:SF13">
    <property type="entry name" value="ENDOSOME_LYSOSOME-ASSOCIATED APOPTOSIS AND AUTOPHAGY REGULATOR 1"/>
    <property type="match status" value="1"/>
</dbReference>
<feature type="domain" description="Tyrosine-protein kinase ephrin type A/B receptor-like" evidence="1">
    <location>
        <begin position="181"/>
        <end position="207"/>
    </location>
</feature>
<dbReference type="GO" id="GO:0000045">
    <property type="term" value="P:autophagosome assembly"/>
    <property type="evidence" value="ECO:0007669"/>
    <property type="project" value="TreeGrafter"/>
</dbReference>
<dbReference type="Pfam" id="PF23032">
    <property type="entry name" value="GBD_ELAPOR1-like_3rd"/>
    <property type="match status" value="1"/>
</dbReference>
<accession>A0A851N027</accession>
<dbReference type="GO" id="GO:0005802">
    <property type="term" value="C:trans-Golgi network"/>
    <property type="evidence" value="ECO:0007669"/>
    <property type="project" value="TreeGrafter"/>
</dbReference>
<evidence type="ECO:0000313" key="3">
    <source>
        <dbReference type="EMBL" id="NXC33560.1"/>
    </source>
</evidence>
<reference evidence="3" key="1">
    <citation type="submission" date="2019-09" db="EMBL/GenBank/DDBJ databases">
        <title>Bird 10,000 Genomes (B10K) Project - Family phase.</title>
        <authorList>
            <person name="Zhang G."/>
        </authorList>
    </citation>
    <scope>NUCLEOTIDE SEQUENCE</scope>
    <source>
        <strain evidence="3">B10K-DU-001-09</strain>
        <tissue evidence="3">Muscle</tissue>
    </source>
</reference>
<dbReference type="InterPro" id="IPR056609">
    <property type="entry name" value="Elapor1-like_3rd"/>
</dbReference>
<sequence length="310" mass="33254">FSCKAGEFLEMQAQACRPCAAGTYSLGTGVRFDEWDEVPHGFANVATNLELQEGPGDVAGNCSGSTWVPLGDYVASNTDECTATLMFAVSLKQSGTVTFEYIYPDSSIVFEFFVQNDQCQPTVEESRWMRTTEKGWEFHSVKLSRGNNVLYWRTTAFSVWSKVPKPVLVRNIGITGVAFTSECFPCKPGTFAPTAGSAACQPCPADTFSGKGATACQPCEPDTYAACDAGGEVRQGPPGWPLCPQGVPPRSPRAPQTQLMYKWAEPKICSEELPQAARLPPSGVKSRCPPCNPGFAKGSGGTCQPCPRGS</sequence>
<comment type="caution">
    <text evidence="3">The sequence shown here is derived from an EMBL/GenBank/DDBJ whole genome shotgun (WGS) entry which is preliminary data.</text>
</comment>
<gene>
    <name evidence="3" type="ORF">CAMPRO_R13288</name>
</gene>
<dbReference type="GO" id="GO:0044090">
    <property type="term" value="P:positive regulation of vacuole organization"/>
    <property type="evidence" value="ECO:0007669"/>
    <property type="project" value="TreeGrafter"/>
</dbReference>
<name>A0A851N027_9DEND</name>
<dbReference type="InterPro" id="IPR039181">
    <property type="entry name" value="Elapor1/2"/>
</dbReference>
<dbReference type="PANTHER" id="PTHR22727">
    <property type="entry name" value="PROTEIN CBG13728"/>
    <property type="match status" value="1"/>
</dbReference>
<dbReference type="GO" id="GO:0005764">
    <property type="term" value="C:lysosome"/>
    <property type="evidence" value="ECO:0007669"/>
    <property type="project" value="TreeGrafter"/>
</dbReference>
<dbReference type="SUPFAM" id="SSF57184">
    <property type="entry name" value="Growth factor receptor domain"/>
    <property type="match status" value="1"/>
</dbReference>
<feature type="non-terminal residue" evidence="3">
    <location>
        <position position="310"/>
    </location>
</feature>
<feature type="non-terminal residue" evidence="3">
    <location>
        <position position="1"/>
    </location>
</feature>
<dbReference type="GO" id="GO:0070062">
    <property type="term" value="C:extracellular exosome"/>
    <property type="evidence" value="ECO:0007669"/>
    <property type="project" value="TreeGrafter"/>
</dbReference>
<dbReference type="OrthoDB" id="439917at2759"/>
<organism evidence="3 4">
    <name type="scientific">Campylorhamphus procurvoides</name>
    <dbReference type="NCBI Taxonomy" id="190295"/>
    <lineage>
        <taxon>Eukaryota</taxon>
        <taxon>Metazoa</taxon>
        <taxon>Chordata</taxon>
        <taxon>Craniata</taxon>
        <taxon>Vertebrata</taxon>
        <taxon>Euteleostomi</taxon>
        <taxon>Archelosauria</taxon>
        <taxon>Archosauria</taxon>
        <taxon>Dinosauria</taxon>
        <taxon>Saurischia</taxon>
        <taxon>Theropoda</taxon>
        <taxon>Coelurosauria</taxon>
        <taxon>Aves</taxon>
        <taxon>Neognathae</taxon>
        <taxon>Neoaves</taxon>
        <taxon>Telluraves</taxon>
        <taxon>Australaves</taxon>
        <taxon>Passeriformes</taxon>
        <taxon>Dendrocolaptidae</taxon>
        <taxon>Campylorhamphus</taxon>
    </lineage>
</organism>
<dbReference type="Gene3D" id="2.10.50.10">
    <property type="entry name" value="Tumor Necrosis Factor Receptor, subunit A, domain 2"/>
    <property type="match status" value="1"/>
</dbReference>
<evidence type="ECO:0000259" key="1">
    <source>
        <dbReference type="Pfam" id="PF07699"/>
    </source>
</evidence>
<dbReference type="AlphaFoldDB" id="A0A851N027"/>
<dbReference type="Proteomes" id="UP000614027">
    <property type="component" value="Unassembled WGS sequence"/>
</dbReference>
<keyword evidence="4" id="KW-1185">Reference proteome</keyword>
<dbReference type="GO" id="GO:0005770">
    <property type="term" value="C:late endosome"/>
    <property type="evidence" value="ECO:0007669"/>
    <property type="project" value="TreeGrafter"/>
</dbReference>
<evidence type="ECO:0000259" key="2">
    <source>
        <dbReference type="Pfam" id="PF23032"/>
    </source>
</evidence>
<dbReference type="InterPro" id="IPR011641">
    <property type="entry name" value="Tyr-kin_ephrin_A/B_rcpt-like"/>
</dbReference>
<dbReference type="SMART" id="SM01411">
    <property type="entry name" value="Ephrin_rec_like"/>
    <property type="match status" value="2"/>
</dbReference>
<protein>
    <submittedName>
        <fullName evidence="3">K1324 protein</fullName>
    </submittedName>
</protein>
<dbReference type="EMBL" id="WBMV01006896">
    <property type="protein sequence ID" value="NXC33560.1"/>
    <property type="molecule type" value="Genomic_DNA"/>
</dbReference>